<reference evidence="2" key="1">
    <citation type="submission" date="2022-08" db="EMBL/GenBank/DDBJ databases">
        <title>Whole genome sequencing of non-tuberculosis mycobacteria type-strains.</title>
        <authorList>
            <person name="Igarashi Y."/>
            <person name="Osugi A."/>
            <person name="Mitarai S."/>
        </authorList>
    </citation>
    <scope>NUCLEOTIDE SEQUENCE</scope>
    <source>
        <strain evidence="2">DSM 45127</strain>
    </source>
</reference>
<sequence>MQESARDRADADDRAATLNEQIAQGHEWAADGKLGGNSDLHDEAATRYRRVAGQDRSDAQAARDGTDEPAD</sequence>
<accession>A0ABY3VWT1</accession>
<feature type="compositionally biased region" description="Basic and acidic residues" evidence="1">
    <location>
        <begin position="39"/>
        <end position="58"/>
    </location>
</feature>
<organism evidence="2 3">
    <name type="scientific">Mycobacterium paraterrae</name>
    <dbReference type="NCBI Taxonomy" id="577492"/>
    <lineage>
        <taxon>Bacteria</taxon>
        <taxon>Bacillati</taxon>
        <taxon>Actinomycetota</taxon>
        <taxon>Actinomycetes</taxon>
        <taxon>Mycobacteriales</taxon>
        <taxon>Mycobacteriaceae</taxon>
        <taxon>Mycobacterium</taxon>
    </lineage>
</organism>
<feature type="region of interest" description="Disordered" evidence="1">
    <location>
        <begin position="27"/>
        <end position="71"/>
    </location>
</feature>
<evidence type="ECO:0000256" key="1">
    <source>
        <dbReference type="SAM" id="MobiDB-lite"/>
    </source>
</evidence>
<dbReference type="Proteomes" id="UP001055336">
    <property type="component" value="Chromosome"/>
</dbReference>
<gene>
    <name evidence="2" type="ORF">MKK62_10720</name>
</gene>
<keyword evidence="3" id="KW-1185">Reference proteome</keyword>
<protein>
    <recommendedName>
        <fullName evidence="4">Antitoxin</fullName>
    </recommendedName>
</protein>
<name>A0ABY3VWT1_9MYCO</name>
<dbReference type="RefSeq" id="WP_240263411.1">
    <property type="nucleotide sequence ID" value="NZ_CP092488.2"/>
</dbReference>
<evidence type="ECO:0008006" key="4">
    <source>
        <dbReference type="Google" id="ProtNLM"/>
    </source>
</evidence>
<evidence type="ECO:0000313" key="3">
    <source>
        <dbReference type="Proteomes" id="UP001055336"/>
    </source>
</evidence>
<evidence type="ECO:0000313" key="2">
    <source>
        <dbReference type="EMBL" id="UMB71658.1"/>
    </source>
</evidence>
<dbReference type="EMBL" id="CP092488">
    <property type="protein sequence ID" value="UMB71658.1"/>
    <property type="molecule type" value="Genomic_DNA"/>
</dbReference>
<proteinExistence type="predicted"/>